<dbReference type="Gene3D" id="3.90.550.10">
    <property type="entry name" value="Spore Coat Polysaccharide Biosynthesis Protein SpsA, Chain A"/>
    <property type="match status" value="1"/>
</dbReference>
<sequence>MYFRNRFTRRVLRNVLIPTVLIVLIMFGTVMYFDVDTDTIIRNISRPGAELGSMQNQSQTKPEVPQPEVVQPEVVQLYNDGRGNDIILSLVRNEELTGMLRSITQLEERFNKRFHYDWWFMNDKPFTQEFIDATTEKVSGRTKYITIPEQFWSYPENIDREKAKEEMEKMSKEGISYGNSESYRFMCRFNSGLFYKLPELEHIEHYWRVEPYVKFKCDINYDVFQYMRNNNKLYGFSMSLGEDHRTIPTLWEHTYEYFFQLHPELVSPHNNLDFISDDNGTTYNGCHFWSNFEIANLKIFRDPSYGYESYFQYLDSKGGFFYERWGDAPVHTLAFSLLLDADQLHFVPNTGYAHNPNQDCPRDEPLNEALKCSCSPSRDFTWHRWSCVPKFFDVHHLPRPDTMAHVREHYSYLVEGTGL</sequence>
<evidence type="ECO:0000256" key="2">
    <source>
        <dbReference type="ARBA" id="ARBA00007677"/>
    </source>
</evidence>
<dbReference type="SUPFAM" id="SSF53448">
    <property type="entry name" value="Nucleotide-diphospho-sugar transferases"/>
    <property type="match status" value="1"/>
</dbReference>
<comment type="subcellular location">
    <subcellularLocation>
        <location evidence="1">Membrane</location>
        <topology evidence="1">Single-pass type II membrane protein</topology>
    </subcellularLocation>
</comment>
<evidence type="ECO:0000256" key="3">
    <source>
        <dbReference type="ARBA" id="ARBA00022676"/>
    </source>
</evidence>
<keyword evidence="5" id="KW-0735">Signal-anchor</keyword>
<reference evidence="7 8" key="2">
    <citation type="submission" date="2019-11" db="EMBL/GenBank/DDBJ databases">
        <authorList>
            <person name="Lu H."/>
        </authorList>
    </citation>
    <scope>NUCLEOTIDE SEQUENCE [LARGE SCALE GENOMIC DNA]</scope>
    <source>
        <strain evidence="7 8">FIM1</strain>
    </source>
</reference>
<dbReference type="EMBL" id="CP015061">
    <property type="protein sequence ID" value="QGN18408.1"/>
    <property type="molecule type" value="Genomic_DNA"/>
</dbReference>
<reference evidence="7 8" key="1">
    <citation type="submission" date="2016-03" db="EMBL/GenBank/DDBJ databases">
        <title>How can Kluyveromyces marxianus grow so fast - potential evolutionary course in Saccharomyces Complex revealed by comparative genomics.</title>
        <authorList>
            <person name="Mo W."/>
            <person name="Lu W."/>
            <person name="Yang X."/>
            <person name="Qi J."/>
            <person name="Lv H."/>
        </authorList>
    </citation>
    <scope>NUCLEOTIDE SEQUENCE [LARGE SCALE GENOMIC DNA]</scope>
    <source>
        <strain evidence="7 8">FIM1</strain>
    </source>
</reference>
<evidence type="ECO:0000313" key="7">
    <source>
        <dbReference type="EMBL" id="QGN18408.1"/>
    </source>
</evidence>
<keyword evidence="6" id="KW-1133">Transmembrane helix</keyword>
<evidence type="ECO:0000256" key="5">
    <source>
        <dbReference type="ARBA" id="ARBA00022968"/>
    </source>
</evidence>
<gene>
    <name evidence="7" type="primary">KTR1</name>
    <name evidence="7" type="ORF">FIM1_4736</name>
</gene>
<dbReference type="PIRSF" id="PIRSF018153">
    <property type="entry name" value="Glyco_trans_15"/>
    <property type="match status" value="1"/>
</dbReference>
<accession>A0ABX6F1N1</accession>
<keyword evidence="6" id="KW-0812">Transmembrane</keyword>
<dbReference type="PANTHER" id="PTHR31121">
    <property type="entry name" value="ALPHA-1,2 MANNOSYLTRANSFERASE KTR1"/>
    <property type="match status" value="1"/>
</dbReference>
<evidence type="ECO:0000256" key="6">
    <source>
        <dbReference type="SAM" id="Phobius"/>
    </source>
</evidence>
<dbReference type="PANTHER" id="PTHR31121:SF6">
    <property type="entry name" value="ALPHA-1,2 MANNOSYLTRANSFERASE KTR1"/>
    <property type="match status" value="1"/>
</dbReference>
<keyword evidence="6" id="KW-0472">Membrane</keyword>
<dbReference type="GO" id="GO:0016757">
    <property type="term" value="F:glycosyltransferase activity"/>
    <property type="evidence" value="ECO:0007669"/>
    <property type="project" value="UniProtKB-KW"/>
</dbReference>
<protein>
    <submittedName>
        <fullName evidence="7">Alpha-1-2 mannosyltransferase KTR1</fullName>
    </submittedName>
</protein>
<dbReference type="Proteomes" id="UP000422736">
    <property type="component" value="Chromosome 7"/>
</dbReference>
<keyword evidence="4" id="KW-0808">Transferase</keyword>
<feature type="transmembrane region" description="Helical" evidence="6">
    <location>
        <begin position="12"/>
        <end position="33"/>
    </location>
</feature>
<evidence type="ECO:0000256" key="4">
    <source>
        <dbReference type="ARBA" id="ARBA00022679"/>
    </source>
</evidence>
<dbReference type="InterPro" id="IPR002685">
    <property type="entry name" value="Glyco_trans_15"/>
</dbReference>
<organism evidence="7 8">
    <name type="scientific">Kluyveromyces marxianus</name>
    <name type="common">Yeast</name>
    <name type="synonym">Candida kefyr</name>
    <dbReference type="NCBI Taxonomy" id="4911"/>
    <lineage>
        <taxon>Eukaryota</taxon>
        <taxon>Fungi</taxon>
        <taxon>Dikarya</taxon>
        <taxon>Ascomycota</taxon>
        <taxon>Saccharomycotina</taxon>
        <taxon>Saccharomycetes</taxon>
        <taxon>Saccharomycetales</taxon>
        <taxon>Saccharomycetaceae</taxon>
        <taxon>Kluyveromyces</taxon>
    </lineage>
</organism>
<comment type="similarity">
    <text evidence="2">Belongs to the glycosyltransferase 15 family.</text>
</comment>
<evidence type="ECO:0000256" key="1">
    <source>
        <dbReference type="ARBA" id="ARBA00004606"/>
    </source>
</evidence>
<keyword evidence="8" id="KW-1185">Reference proteome</keyword>
<name>A0ABX6F1N1_KLUMA</name>
<evidence type="ECO:0000313" key="8">
    <source>
        <dbReference type="Proteomes" id="UP000422736"/>
    </source>
</evidence>
<dbReference type="InterPro" id="IPR029044">
    <property type="entry name" value="Nucleotide-diphossugar_trans"/>
</dbReference>
<proteinExistence type="inferred from homology"/>
<keyword evidence="3 7" id="KW-0328">Glycosyltransferase</keyword>
<dbReference type="Pfam" id="PF01793">
    <property type="entry name" value="Glyco_transf_15"/>
    <property type="match status" value="1"/>
</dbReference>